<reference evidence="2" key="1">
    <citation type="journal article" date="2017" name="Nature">
        <title>The sunflower genome provides insights into oil metabolism, flowering and Asterid evolution.</title>
        <authorList>
            <person name="Badouin H."/>
            <person name="Gouzy J."/>
            <person name="Grassa C.J."/>
            <person name="Murat F."/>
            <person name="Staton S.E."/>
            <person name="Cottret L."/>
            <person name="Lelandais-Briere C."/>
            <person name="Owens G.L."/>
            <person name="Carrere S."/>
            <person name="Mayjonade B."/>
            <person name="Legrand L."/>
            <person name="Gill N."/>
            <person name="Kane N.C."/>
            <person name="Bowers J.E."/>
            <person name="Hubner S."/>
            <person name="Bellec A."/>
            <person name="Berard A."/>
            <person name="Berges H."/>
            <person name="Blanchet N."/>
            <person name="Boniface M.C."/>
            <person name="Brunel D."/>
            <person name="Catrice O."/>
            <person name="Chaidir N."/>
            <person name="Claudel C."/>
            <person name="Donnadieu C."/>
            <person name="Faraut T."/>
            <person name="Fievet G."/>
            <person name="Helmstetter N."/>
            <person name="King M."/>
            <person name="Knapp S.J."/>
            <person name="Lai Z."/>
            <person name="Le Paslier M.C."/>
            <person name="Lippi Y."/>
            <person name="Lorenzon L."/>
            <person name="Mandel J.R."/>
            <person name="Marage G."/>
            <person name="Marchand G."/>
            <person name="Marquand E."/>
            <person name="Bret-Mestries E."/>
            <person name="Morien E."/>
            <person name="Nambeesan S."/>
            <person name="Nguyen T."/>
            <person name="Pegot-Espagnet P."/>
            <person name="Pouilly N."/>
            <person name="Raftis F."/>
            <person name="Sallet E."/>
            <person name="Schiex T."/>
            <person name="Thomas J."/>
            <person name="Vandecasteele C."/>
            <person name="Vares D."/>
            <person name="Vear F."/>
            <person name="Vautrin S."/>
            <person name="Crespi M."/>
            <person name="Mangin B."/>
            <person name="Burke J.M."/>
            <person name="Salse J."/>
            <person name="Munos S."/>
            <person name="Vincourt P."/>
            <person name="Rieseberg L.H."/>
            <person name="Langlade N.B."/>
        </authorList>
    </citation>
    <scope>NUCLEOTIDE SEQUENCE</scope>
    <source>
        <tissue evidence="2">Leaves</tissue>
    </source>
</reference>
<proteinExistence type="predicted"/>
<dbReference type="Pfam" id="PF13881">
    <property type="entry name" value="Rad60-SLD_2"/>
    <property type="match status" value="1"/>
</dbReference>
<dbReference type="Gramene" id="mRNA:HanXRQr2_Chr15g0711141">
    <property type="protein sequence ID" value="CDS:HanXRQr2_Chr15g0711141.1"/>
    <property type="gene ID" value="HanXRQr2_Chr15g0711141"/>
</dbReference>
<reference evidence="2" key="2">
    <citation type="submission" date="2020-06" db="EMBL/GenBank/DDBJ databases">
        <title>Helianthus annuus Genome sequencing and assembly Release 2.</title>
        <authorList>
            <person name="Gouzy J."/>
            <person name="Langlade N."/>
            <person name="Munos S."/>
        </authorList>
    </citation>
    <scope>NUCLEOTIDE SEQUENCE</scope>
    <source>
        <tissue evidence="2">Leaves</tissue>
    </source>
</reference>
<dbReference type="EMBL" id="MNCJ02000330">
    <property type="protein sequence ID" value="KAF5766079.1"/>
    <property type="molecule type" value="Genomic_DNA"/>
</dbReference>
<dbReference type="SUPFAM" id="SSF54236">
    <property type="entry name" value="Ubiquitin-like"/>
    <property type="match status" value="1"/>
</dbReference>
<evidence type="ECO:0000259" key="1">
    <source>
        <dbReference type="Pfam" id="PF13881"/>
    </source>
</evidence>
<comment type="caution">
    <text evidence="2">The sequence shown here is derived from an EMBL/GenBank/DDBJ whole genome shotgun (WGS) entry which is preliminary data.</text>
</comment>
<dbReference type="AlphaFoldDB" id="A0A9K3E386"/>
<dbReference type="PANTHER" id="PTHR13169:SF27">
    <property type="entry name" value="UBIQUITIN-RELATED DOMAIN-CONTAINING PROTEIN-RELATED"/>
    <property type="match status" value="1"/>
</dbReference>
<keyword evidence="3" id="KW-1185">Reference proteome</keyword>
<evidence type="ECO:0000313" key="3">
    <source>
        <dbReference type="Proteomes" id="UP000215914"/>
    </source>
</evidence>
<dbReference type="InterPro" id="IPR039540">
    <property type="entry name" value="UBL3-like_ubiquitin_dom"/>
</dbReference>
<dbReference type="InterPro" id="IPR040015">
    <property type="entry name" value="UBL3-like"/>
</dbReference>
<accession>A0A9K3E386</accession>
<feature type="domain" description="UBL3-like ubiquitin" evidence="1">
    <location>
        <begin position="5"/>
        <end position="59"/>
    </location>
</feature>
<dbReference type="Gene3D" id="3.10.20.90">
    <property type="entry name" value="Phosphatidylinositol 3-kinase Catalytic Subunit, Chain A, domain 1"/>
    <property type="match status" value="1"/>
</dbReference>
<dbReference type="InterPro" id="IPR029071">
    <property type="entry name" value="Ubiquitin-like_domsf"/>
</dbReference>
<protein>
    <submittedName>
        <fullName evidence="2">Ubiquitin-like domain superfamily, UBL3-like, ubiquitin domain-containing protein</fullName>
    </submittedName>
</protein>
<dbReference type="Proteomes" id="UP000215914">
    <property type="component" value="Unassembled WGS sequence"/>
</dbReference>
<organism evidence="2 3">
    <name type="scientific">Helianthus annuus</name>
    <name type="common">Common sunflower</name>
    <dbReference type="NCBI Taxonomy" id="4232"/>
    <lineage>
        <taxon>Eukaryota</taxon>
        <taxon>Viridiplantae</taxon>
        <taxon>Streptophyta</taxon>
        <taxon>Embryophyta</taxon>
        <taxon>Tracheophyta</taxon>
        <taxon>Spermatophyta</taxon>
        <taxon>Magnoliopsida</taxon>
        <taxon>eudicotyledons</taxon>
        <taxon>Gunneridae</taxon>
        <taxon>Pentapetalae</taxon>
        <taxon>asterids</taxon>
        <taxon>campanulids</taxon>
        <taxon>Asterales</taxon>
        <taxon>Asteraceae</taxon>
        <taxon>Asteroideae</taxon>
        <taxon>Heliantheae alliance</taxon>
        <taxon>Heliantheae</taxon>
        <taxon>Helianthus</taxon>
    </lineage>
</organism>
<evidence type="ECO:0000313" key="2">
    <source>
        <dbReference type="EMBL" id="KAF5766079.1"/>
    </source>
</evidence>
<dbReference type="PANTHER" id="PTHR13169">
    <property type="entry name" value="UBIQUITIN-LIKE PROTEIN 3 HCG-1 PROTEIN"/>
    <property type="match status" value="1"/>
</dbReference>
<sequence>MIIVEKDNAPRTVKYLKLISGRNILETNRTVDECRSCLCDVPSGVTTMHIVVSQPPQEKG</sequence>
<gene>
    <name evidence="2" type="ORF">HanXRQr2_Chr15g0711141</name>
</gene>
<name>A0A9K3E386_HELAN</name>